<evidence type="ECO:0000256" key="9">
    <source>
        <dbReference type="ARBA" id="ARBA00022989"/>
    </source>
</evidence>
<evidence type="ECO:0000259" key="17">
    <source>
        <dbReference type="PROSITE" id="PS50011"/>
    </source>
</evidence>
<keyword evidence="12" id="KW-0325">Glycoprotein</keyword>
<dbReference type="GO" id="GO:0007166">
    <property type="term" value="P:cell surface receptor signaling pathway"/>
    <property type="evidence" value="ECO:0007669"/>
    <property type="project" value="InterPro"/>
</dbReference>
<dbReference type="AlphaFoldDB" id="A0A9R1B6K0"/>
<dbReference type="GO" id="GO:0005886">
    <property type="term" value="C:plasma membrane"/>
    <property type="evidence" value="ECO:0007669"/>
    <property type="project" value="TreeGrafter"/>
</dbReference>
<organism evidence="18 19">
    <name type="scientific">Triticum turgidum subsp. durum</name>
    <name type="common">Durum wheat</name>
    <name type="synonym">Triticum durum</name>
    <dbReference type="NCBI Taxonomy" id="4567"/>
    <lineage>
        <taxon>Eukaryota</taxon>
        <taxon>Viridiplantae</taxon>
        <taxon>Streptophyta</taxon>
        <taxon>Embryophyta</taxon>
        <taxon>Tracheophyta</taxon>
        <taxon>Spermatophyta</taxon>
        <taxon>Magnoliopsida</taxon>
        <taxon>Liliopsida</taxon>
        <taxon>Poales</taxon>
        <taxon>Poaceae</taxon>
        <taxon>BOP clade</taxon>
        <taxon>Pooideae</taxon>
        <taxon>Triticodae</taxon>
        <taxon>Triticeae</taxon>
        <taxon>Triticinae</taxon>
        <taxon>Triticum</taxon>
    </lineage>
</organism>
<keyword evidence="4 15" id="KW-0812">Transmembrane</keyword>
<evidence type="ECO:0000256" key="5">
    <source>
        <dbReference type="ARBA" id="ARBA00022729"/>
    </source>
</evidence>
<evidence type="ECO:0000256" key="1">
    <source>
        <dbReference type="ARBA" id="ARBA00004479"/>
    </source>
</evidence>
<keyword evidence="6 13" id="KW-0547">Nucleotide-binding</keyword>
<evidence type="ECO:0000256" key="11">
    <source>
        <dbReference type="ARBA" id="ARBA00023157"/>
    </source>
</evidence>
<dbReference type="PANTHER" id="PTHR27005:SF328">
    <property type="entry name" value="PROTEIN KINASE DOMAIN-CONTAINING PROTEIN"/>
    <property type="match status" value="1"/>
</dbReference>
<dbReference type="InterPro" id="IPR045274">
    <property type="entry name" value="WAK-like"/>
</dbReference>
<dbReference type="OMA" id="YSMEEDC"/>
<dbReference type="PROSITE" id="PS50011">
    <property type="entry name" value="PROTEIN_KINASE_DOM"/>
    <property type="match status" value="1"/>
</dbReference>
<dbReference type="InterPro" id="IPR025287">
    <property type="entry name" value="WAK_GUB"/>
</dbReference>
<feature type="region of interest" description="Disordered" evidence="14">
    <location>
        <begin position="1036"/>
        <end position="1065"/>
    </location>
</feature>
<dbReference type="SUPFAM" id="SSF56112">
    <property type="entry name" value="Protein kinase-like (PK-like)"/>
    <property type="match status" value="1"/>
</dbReference>
<evidence type="ECO:0000256" key="14">
    <source>
        <dbReference type="SAM" id="MobiDB-lite"/>
    </source>
</evidence>
<dbReference type="FunFam" id="3.30.200.20:FF:000043">
    <property type="entry name" value="Wall-associated receptor kinase 2"/>
    <property type="match status" value="1"/>
</dbReference>
<dbReference type="GO" id="GO:0004674">
    <property type="term" value="F:protein serine/threonine kinase activity"/>
    <property type="evidence" value="ECO:0007669"/>
    <property type="project" value="UniProtKB-KW"/>
</dbReference>
<evidence type="ECO:0000256" key="13">
    <source>
        <dbReference type="PROSITE-ProRule" id="PRU10141"/>
    </source>
</evidence>
<evidence type="ECO:0000256" key="2">
    <source>
        <dbReference type="ARBA" id="ARBA00022527"/>
    </source>
</evidence>
<evidence type="ECO:0000313" key="18">
    <source>
        <dbReference type="EMBL" id="VAI53356.1"/>
    </source>
</evidence>
<keyword evidence="5 16" id="KW-0732">Signal</keyword>
<keyword evidence="3" id="KW-0808">Transferase</keyword>
<keyword evidence="9 15" id="KW-1133">Transmembrane helix</keyword>
<dbReference type="InterPro" id="IPR000719">
    <property type="entry name" value="Prot_kinase_dom"/>
</dbReference>
<dbReference type="CDD" id="cd00054">
    <property type="entry name" value="EGF_CA"/>
    <property type="match status" value="1"/>
</dbReference>
<sequence length="1065" mass="115490">MAQLTISAATMEAIAAAAALLMLLSLGASAAPPAADDDPSPPTIGMPNCVTSCADVLVPYPFGLGTDPSCYLPGYNLTCDITRGDARLLLDVDGTFQVLYIGDSFLSVVRQGDIKIHLDADGNGNGMLRSGLRHDVPLTLQNYGQSELILTGCNVQATVKCGNITVASCTSLCGRFAPAPIADDGSVRCSGGTGCCHGDVMFDEDDSSSTSGYDVQLTWLGHGNRSADLELFPMRVFIANTDWFANGSISNDLLQTSVPPSEDTMAVPLFLFWEIVGEGHHCNSNHSERMDARKGYICTCKQGFRGNPYLIDGCKAVNECDEINWCYGECINKDGISTCRCPPGTIGNYAIPGGCLAIVADTDTAANCMTSCGGVTVPYPFGMGPSTSCYLPGFDLTCNTSHHPPQLLLGNAEFQVVNISLANSTMRVIRADALISAEPSMGTWSWSFGGDMSGGSQFFFPGEAPYSLSTRNELVVTGCNAQATLLGHGNPTIMSGCASFCSSNDNGSSNGLGGGSGSKYCHGMGCCQARISESVNGMPKELIFKWFDTSKLQDLLPLPGYTFIAEEGWFEQQGSLIMQKGLDETTLDLKVPILLGWEVLHNGSSANSRSRRDCPGEVARALCKSEHSQCKRGNRGHTCKCNDGYHGNPYIIDGCRGGLAKYFRGISIFIGVASGAGLILLVLIIYFISYKYKQQRSQMLKQKFFEQNRGQLLQQLVSQRADIAEKMIITLEELEKATNNFDKARELGGGGHGTVYKGILSDLHVVAIKKPKILVQKEIDEFINEVAILSQINHRNVVKLYGCCLETEVPMLVYEFISNGTLYEHLHVEGPTSLTWDKRLQIAIETAKSLAYLHSTALIPIIHRDIKSANILLDDTLTAKVADFGSSRYIPLDKSGLTTMVQGTLGYLDPMYFYTGRLTEKSDVYSFGVMLIELMTRKKPFSYTDSQGDGLVAHFATLFVEGSLFQILDPQVMNEGGNKIEDIAAIAVACIELRGEERPTMRQVELRLEGVQSHVEHVEALMEEFDVNGTMIKSPVTRDGISDQEGLSSQYSMEEDCTLSKSYPR</sequence>
<evidence type="ECO:0000256" key="8">
    <source>
        <dbReference type="ARBA" id="ARBA00022840"/>
    </source>
</evidence>
<dbReference type="Proteomes" id="UP000324705">
    <property type="component" value="Chromosome 6B"/>
</dbReference>
<keyword evidence="10 15" id="KW-0472">Membrane</keyword>
<keyword evidence="7" id="KW-0418">Kinase</keyword>
<evidence type="ECO:0000256" key="6">
    <source>
        <dbReference type="ARBA" id="ARBA00022741"/>
    </source>
</evidence>
<dbReference type="Gramene" id="TRITD6Bv1G012180.2">
    <property type="protein sequence ID" value="TRITD6Bv1G012180.2"/>
    <property type="gene ID" value="TRITD6Bv1G012180"/>
</dbReference>
<dbReference type="SMART" id="SM00220">
    <property type="entry name" value="S_TKc"/>
    <property type="match status" value="1"/>
</dbReference>
<evidence type="ECO:0000256" key="10">
    <source>
        <dbReference type="ARBA" id="ARBA00023136"/>
    </source>
</evidence>
<evidence type="ECO:0000256" key="16">
    <source>
        <dbReference type="SAM" id="SignalP"/>
    </source>
</evidence>
<gene>
    <name evidence="18" type="ORF">TRITD_6Bv1G012180</name>
</gene>
<evidence type="ECO:0000256" key="3">
    <source>
        <dbReference type="ARBA" id="ARBA00022679"/>
    </source>
</evidence>
<dbReference type="Gene3D" id="3.30.200.20">
    <property type="entry name" value="Phosphorylase Kinase, domain 1"/>
    <property type="match status" value="1"/>
</dbReference>
<dbReference type="InterPro" id="IPR008271">
    <property type="entry name" value="Ser/Thr_kinase_AS"/>
</dbReference>
<dbReference type="Pfam" id="PF07714">
    <property type="entry name" value="PK_Tyr_Ser-Thr"/>
    <property type="match status" value="1"/>
</dbReference>
<dbReference type="PROSITE" id="PS00107">
    <property type="entry name" value="PROTEIN_KINASE_ATP"/>
    <property type="match status" value="1"/>
</dbReference>
<keyword evidence="19" id="KW-1185">Reference proteome</keyword>
<dbReference type="Pfam" id="PF13947">
    <property type="entry name" value="GUB_WAK_bind"/>
    <property type="match status" value="2"/>
</dbReference>
<dbReference type="GO" id="GO:0005524">
    <property type="term" value="F:ATP binding"/>
    <property type="evidence" value="ECO:0007669"/>
    <property type="project" value="UniProtKB-UniRule"/>
</dbReference>
<feature type="domain" description="Protein kinase" evidence="17">
    <location>
        <begin position="741"/>
        <end position="1015"/>
    </location>
</feature>
<dbReference type="InterPro" id="IPR011009">
    <property type="entry name" value="Kinase-like_dom_sf"/>
</dbReference>
<feature type="signal peptide" evidence="16">
    <location>
        <begin position="1"/>
        <end position="30"/>
    </location>
</feature>
<keyword evidence="11" id="KW-1015">Disulfide bond</keyword>
<dbReference type="Gene3D" id="2.10.25.10">
    <property type="entry name" value="Laminin"/>
    <property type="match status" value="1"/>
</dbReference>
<feature type="chain" id="PRO_5040314404" description="Protein kinase domain-containing protein" evidence="16">
    <location>
        <begin position="31"/>
        <end position="1065"/>
    </location>
</feature>
<dbReference type="GO" id="GO:0030247">
    <property type="term" value="F:polysaccharide binding"/>
    <property type="evidence" value="ECO:0007669"/>
    <property type="project" value="InterPro"/>
</dbReference>
<accession>A0A9R1B6K0</accession>
<dbReference type="CDD" id="cd14066">
    <property type="entry name" value="STKc_IRAK"/>
    <property type="match status" value="1"/>
</dbReference>
<evidence type="ECO:0000256" key="15">
    <source>
        <dbReference type="SAM" id="Phobius"/>
    </source>
</evidence>
<keyword evidence="8 13" id="KW-0067">ATP-binding</keyword>
<dbReference type="EMBL" id="LT934122">
    <property type="protein sequence ID" value="VAI53356.1"/>
    <property type="molecule type" value="Genomic_DNA"/>
</dbReference>
<dbReference type="PANTHER" id="PTHR27005">
    <property type="entry name" value="WALL-ASSOCIATED RECEPTOR KINASE-LIKE 21"/>
    <property type="match status" value="1"/>
</dbReference>
<protein>
    <recommendedName>
        <fullName evidence="17">Protein kinase domain-containing protein</fullName>
    </recommendedName>
</protein>
<evidence type="ECO:0000313" key="19">
    <source>
        <dbReference type="Proteomes" id="UP000324705"/>
    </source>
</evidence>
<proteinExistence type="predicted"/>
<dbReference type="FunFam" id="1.10.510.10:FF:000084">
    <property type="entry name" value="Wall-associated receptor kinase 2"/>
    <property type="match status" value="1"/>
</dbReference>
<feature type="binding site" evidence="13">
    <location>
        <position position="770"/>
    </location>
    <ligand>
        <name>ATP</name>
        <dbReference type="ChEBI" id="CHEBI:30616"/>
    </ligand>
</feature>
<dbReference type="InterPro" id="IPR017441">
    <property type="entry name" value="Protein_kinase_ATP_BS"/>
</dbReference>
<dbReference type="PROSITE" id="PS00108">
    <property type="entry name" value="PROTEIN_KINASE_ST"/>
    <property type="match status" value="1"/>
</dbReference>
<keyword evidence="2" id="KW-0723">Serine/threonine-protein kinase</keyword>
<dbReference type="Gene3D" id="1.10.510.10">
    <property type="entry name" value="Transferase(Phosphotransferase) domain 1"/>
    <property type="match status" value="1"/>
</dbReference>
<dbReference type="InterPro" id="IPR001245">
    <property type="entry name" value="Ser-Thr/Tyr_kinase_cat_dom"/>
</dbReference>
<evidence type="ECO:0000256" key="4">
    <source>
        <dbReference type="ARBA" id="ARBA00022692"/>
    </source>
</evidence>
<name>A0A9R1B6K0_TRITD</name>
<reference evidence="18 19" key="1">
    <citation type="submission" date="2017-09" db="EMBL/GenBank/DDBJ databases">
        <authorList>
            <consortium name="International Durum Wheat Genome Sequencing Consortium (IDWGSC)"/>
            <person name="Milanesi L."/>
        </authorList>
    </citation>
    <scope>NUCLEOTIDE SEQUENCE [LARGE SCALE GENOMIC DNA]</scope>
    <source>
        <strain evidence="19">cv. Svevo</strain>
    </source>
</reference>
<evidence type="ECO:0000256" key="7">
    <source>
        <dbReference type="ARBA" id="ARBA00022777"/>
    </source>
</evidence>
<feature type="transmembrane region" description="Helical" evidence="15">
    <location>
        <begin position="666"/>
        <end position="689"/>
    </location>
</feature>
<evidence type="ECO:0000256" key="12">
    <source>
        <dbReference type="ARBA" id="ARBA00023180"/>
    </source>
</evidence>
<comment type="subcellular location">
    <subcellularLocation>
        <location evidence="1">Membrane</location>
        <topology evidence="1">Single-pass type I membrane protein</topology>
    </subcellularLocation>
</comment>